<feature type="domain" description="Phosphatidic acid phosphatase type 2/haloperoxidase" evidence="2">
    <location>
        <begin position="60"/>
        <end position="167"/>
    </location>
</feature>
<keyword evidence="1" id="KW-0472">Membrane</keyword>
<accession>A0A4V1B023</accession>
<dbReference type="GO" id="GO:0050380">
    <property type="term" value="F:undecaprenyl-diphosphatase activity"/>
    <property type="evidence" value="ECO:0007669"/>
    <property type="project" value="InterPro"/>
</dbReference>
<dbReference type="EMBL" id="CP038150">
    <property type="protein sequence ID" value="QBR01273.1"/>
    <property type="molecule type" value="Genomic_DNA"/>
</dbReference>
<keyword evidence="1" id="KW-1133">Transmembrane helix</keyword>
<protein>
    <submittedName>
        <fullName evidence="3">Phosphatase PAP2 family protein</fullName>
    </submittedName>
</protein>
<evidence type="ECO:0000256" key="1">
    <source>
        <dbReference type="SAM" id="Phobius"/>
    </source>
</evidence>
<evidence type="ECO:0000313" key="3">
    <source>
        <dbReference type="EMBL" id="QBR01273.1"/>
    </source>
</evidence>
<evidence type="ECO:0000313" key="4">
    <source>
        <dbReference type="Proteomes" id="UP000295727"/>
    </source>
</evidence>
<keyword evidence="4" id="KW-1185">Reference proteome</keyword>
<feature type="transmembrane region" description="Helical" evidence="1">
    <location>
        <begin position="152"/>
        <end position="170"/>
    </location>
</feature>
<organism evidence="3 4">
    <name type="scientific">Paraburkholderia pallida</name>
    <dbReference type="NCBI Taxonomy" id="2547399"/>
    <lineage>
        <taxon>Bacteria</taxon>
        <taxon>Pseudomonadati</taxon>
        <taxon>Pseudomonadota</taxon>
        <taxon>Betaproteobacteria</taxon>
        <taxon>Burkholderiales</taxon>
        <taxon>Burkholderiaceae</taxon>
        <taxon>Paraburkholderia</taxon>
    </lineage>
</organism>
<dbReference type="Pfam" id="PF01569">
    <property type="entry name" value="PAP2"/>
    <property type="match status" value="1"/>
</dbReference>
<dbReference type="PANTHER" id="PTHR14969">
    <property type="entry name" value="SPHINGOSINE-1-PHOSPHATE PHOSPHOHYDROLASE"/>
    <property type="match status" value="1"/>
</dbReference>
<dbReference type="OrthoDB" id="9801622at2"/>
<proteinExistence type="predicted"/>
<name>A0A4V1B023_9BURK</name>
<reference evidence="3 4" key="1">
    <citation type="submission" date="2019-03" db="EMBL/GenBank/DDBJ databases">
        <title>Paraburkholderia sp. 7MH5, isolated from subtropical forest soil.</title>
        <authorList>
            <person name="Gao Z.-H."/>
            <person name="Qiu L.-H."/>
        </authorList>
    </citation>
    <scope>NUCLEOTIDE SEQUENCE [LARGE SCALE GENOMIC DNA]</scope>
    <source>
        <strain evidence="3 4">7MH5</strain>
    </source>
</reference>
<dbReference type="InterPro" id="IPR036938">
    <property type="entry name" value="PAP2/HPO_sf"/>
</dbReference>
<feature type="transmembrane region" description="Helical" evidence="1">
    <location>
        <begin position="114"/>
        <end position="140"/>
    </location>
</feature>
<feature type="transmembrane region" description="Helical" evidence="1">
    <location>
        <begin position="29"/>
        <end position="50"/>
    </location>
</feature>
<feature type="transmembrane region" description="Helical" evidence="1">
    <location>
        <begin position="62"/>
        <end position="80"/>
    </location>
</feature>
<dbReference type="KEGG" id="ppai:E1956_29120"/>
<dbReference type="SUPFAM" id="SSF48317">
    <property type="entry name" value="Acid phosphatase/Vanadium-dependent haloperoxidase"/>
    <property type="match status" value="1"/>
</dbReference>
<dbReference type="SMART" id="SM00014">
    <property type="entry name" value="acidPPc"/>
    <property type="match status" value="1"/>
</dbReference>
<sequence length="200" mass="21547">METLEALNRSLFLSINATPATPPWLIDTALFIANYLILLVPLTLVLMWLSGDARQRATAIRVCAVTLLTLGVNQAIGYVYPHPRPFVIGLGHTFLEHAPDPSFPSDHGTVFSTFVLTLLLGGMLRTGLLALAVGVAVAWARIFLGVHYPLDMIGAVGVSCLVYAVAAPVWKACGSALTRFAVTLYRALLAAPIRLGWLRP</sequence>
<gene>
    <name evidence="3" type="ORF">E1956_29120</name>
</gene>
<feature type="transmembrane region" description="Helical" evidence="1">
    <location>
        <begin position="176"/>
        <end position="197"/>
    </location>
</feature>
<evidence type="ECO:0000259" key="2">
    <source>
        <dbReference type="SMART" id="SM00014"/>
    </source>
</evidence>
<keyword evidence="1" id="KW-0812">Transmembrane</keyword>
<dbReference type="GO" id="GO:0005886">
    <property type="term" value="C:plasma membrane"/>
    <property type="evidence" value="ECO:0007669"/>
    <property type="project" value="InterPro"/>
</dbReference>
<dbReference type="Proteomes" id="UP000295727">
    <property type="component" value="Chromosome 3"/>
</dbReference>
<dbReference type="Gene3D" id="1.20.144.10">
    <property type="entry name" value="Phosphatidic acid phosphatase type 2/haloperoxidase"/>
    <property type="match status" value="1"/>
</dbReference>
<dbReference type="InterPro" id="IPR000326">
    <property type="entry name" value="PAP2/HPO"/>
</dbReference>
<dbReference type="InterPro" id="IPR033879">
    <property type="entry name" value="UPP_Pase"/>
</dbReference>
<dbReference type="PANTHER" id="PTHR14969:SF13">
    <property type="entry name" value="AT30094P"/>
    <property type="match status" value="1"/>
</dbReference>
<dbReference type="CDD" id="cd03385">
    <property type="entry name" value="PAP2_BcrC_like"/>
    <property type="match status" value="1"/>
</dbReference>
<dbReference type="AlphaFoldDB" id="A0A4V1B023"/>
<dbReference type="RefSeq" id="WP_134755745.1">
    <property type="nucleotide sequence ID" value="NZ_CP038150.1"/>
</dbReference>